<feature type="transmembrane region" description="Helical" evidence="2">
    <location>
        <begin position="153"/>
        <end position="182"/>
    </location>
</feature>
<sequence length="193" mass="20666">MDPAEVGAVQPNEAHKRQESRLEPEEGSRGRWKGGRVLLGPWSSGAAPGPSCSLAAPGRKCQPLAPEWEPAGGGGRAGCHPGRREHREPGTVQLPTKARSESSVQIHRGDPACQEGFLSCPSTQFHSARAAAADLKNRSCLNVYYQGVESCPFLVLLLGLALLLCLYTPVDVTVVLSAQLLLSDYLSSLWNEI</sequence>
<keyword evidence="2" id="KW-0812">Transmembrane</keyword>
<gene>
    <name evidence="3" type="ORF">JD844_012439</name>
</gene>
<evidence type="ECO:0000256" key="1">
    <source>
        <dbReference type="SAM" id="MobiDB-lite"/>
    </source>
</evidence>
<evidence type="ECO:0000313" key="3">
    <source>
        <dbReference type="EMBL" id="KAH0629945.1"/>
    </source>
</evidence>
<feature type="region of interest" description="Disordered" evidence="1">
    <location>
        <begin position="1"/>
        <end position="105"/>
    </location>
</feature>
<keyword evidence="2" id="KW-1133">Transmembrane helix</keyword>
<keyword evidence="2" id="KW-0472">Membrane</keyword>
<name>A0ABQ7TKG4_PHRPL</name>
<reference evidence="3 4" key="1">
    <citation type="journal article" date="2022" name="Gigascience">
        <title>A chromosome-level genome assembly and annotation of the desert horned lizard, Phrynosoma platyrhinos, provides insight into chromosomal rearrangements among reptiles.</title>
        <authorList>
            <person name="Koochekian N."/>
            <person name="Ascanio A."/>
            <person name="Farleigh K."/>
            <person name="Card D.C."/>
            <person name="Schield D.R."/>
            <person name="Castoe T.A."/>
            <person name="Jezkova T."/>
        </authorList>
    </citation>
    <scope>NUCLEOTIDE SEQUENCE [LARGE SCALE GENOMIC DNA]</scope>
    <source>
        <strain evidence="3">NK-2021</strain>
    </source>
</reference>
<dbReference type="Proteomes" id="UP000826234">
    <property type="component" value="Unassembled WGS sequence"/>
</dbReference>
<feature type="compositionally biased region" description="Basic and acidic residues" evidence="1">
    <location>
        <begin position="13"/>
        <end position="29"/>
    </location>
</feature>
<proteinExistence type="predicted"/>
<evidence type="ECO:0000313" key="4">
    <source>
        <dbReference type="Proteomes" id="UP000826234"/>
    </source>
</evidence>
<dbReference type="EMBL" id="JAIPUX010000439">
    <property type="protein sequence ID" value="KAH0629945.1"/>
    <property type="molecule type" value="Genomic_DNA"/>
</dbReference>
<protein>
    <submittedName>
        <fullName evidence="3">Uncharacterized protein</fullName>
    </submittedName>
</protein>
<comment type="caution">
    <text evidence="3">The sequence shown here is derived from an EMBL/GenBank/DDBJ whole genome shotgun (WGS) entry which is preliminary data.</text>
</comment>
<organism evidence="3 4">
    <name type="scientific">Phrynosoma platyrhinos</name>
    <name type="common">Desert horned lizard</name>
    <dbReference type="NCBI Taxonomy" id="52577"/>
    <lineage>
        <taxon>Eukaryota</taxon>
        <taxon>Metazoa</taxon>
        <taxon>Chordata</taxon>
        <taxon>Craniata</taxon>
        <taxon>Vertebrata</taxon>
        <taxon>Euteleostomi</taxon>
        <taxon>Lepidosauria</taxon>
        <taxon>Squamata</taxon>
        <taxon>Bifurcata</taxon>
        <taxon>Unidentata</taxon>
        <taxon>Episquamata</taxon>
        <taxon>Toxicofera</taxon>
        <taxon>Iguania</taxon>
        <taxon>Phrynosomatidae</taxon>
        <taxon>Phrynosomatinae</taxon>
        <taxon>Phrynosoma</taxon>
    </lineage>
</organism>
<evidence type="ECO:0000256" key="2">
    <source>
        <dbReference type="SAM" id="Phobius"/>
    </source>
</evidence>
<keyword evidence="4" id="KW-1185">Reference proteome</keyword>
<accession>A0ABQ7TKG4</accession>